<evidence type="ECO:0000256" key="1">
    <source>
        <dbReference type="ARBA" id="ARBA00022527"/>
    </source>
</evidence>
<reference evidence="3 4" key="1">
    <citation type="submission" date="2019-06" db="EMBL/GenBank/DDBJ databases">
        <title>Sequencing the genomes of 1000 actinobacteria strains.</title>
        <authorList>
            <person name="Klenk H.-P."/>
        </authorList>
    </citation>
    <scope>NUCLEOTIDE SEQUENCE [LARGE SCALE GENOMIC DNA]</scope>
    <source>
        <strain evidence="3 4">DSM 41929</strain>
    </source>
</reference>
<dbReference type="InterPro" id="IPR003594">
    <property type="entry name" value="HATPase_dom"/>
</dbReference>
<keyword evidence="1" id="KW-0808">Transferase</keyword>
<keyword evidence="1" id="KW-0723">Serine/threonine-protein kinase</keyword>
<dbReference type="SUPFAM" id="SSF55874">
    <property type="entry name" value="ATPase domain of HSP90 chaperone/DNA topoisomerase II/histidine kinase"/>
    <property type="match status" value="1"/>
</dbReference>
<evidence type="ECO:0000259" key="2">
    <source>
        <dbReference type="Pfam" id="PF13581"/>
    </source>
</evidence>
<dbReference type="OrthoDB" id="4166172at2"/>
<evidence type="ECO:0000313" key="4">
    <source>
        <dbReference type="Proteomes" id="UP000318103"/>
    </source>
</evidence>
<keyword evidence="1" id="KW-0418">Kinase</keyword>
<dbReference type="Gene3D" id="3.30.565.10">
    <property type="entry name" value="Histidine kinase-like ATPase, C-terminal domain"/>
    <property type="match status" value="1"/>
</dbReference>
<sequence length="156" mass="16100">MSQSTALRSCLRAAEQGAPAWLPDSAAPEEAHAFQAAFLPDPSAVADMRNSTAAFLGRSGLRGSLADSVVLVVSELVTNAIEHGHGEVELEVRVASGTISVSVTDENPAPAVLTEAGPKDLCGRGIALVEAFSDKWGSSGKETWCEFRCDSAGSAA</sequence>
<evidence type="ECO:0000313" key="3">
    <source>
        <dbReference type="EMBL" id="TQK99100.1"/>
    </source>
</evidence>
<gene>
    <name evidence="3" type="ORF">FB563_4155</name>
</gene>
<comment type="caution">
    <text evidence="3">The sequence shown here is derived from an EMBL/GenBank/DDBJ whole genome shotgun (WGS) entry which is preliminary data.</text>
</comment>
<dbReference type="Pfam" id="PF13581">
    <property type="entry name" value="HATPase_c_2"/>
    <property type="match status" value="1"/>
</dbReference>
<proteinExistence type="predicted"/>
<keyword evidence="4" id="KW-1185">Reference proteome</keyword>
<name>A0A542UJ44_9ACTN</name>
<dbReference type="AlphaFoldDB" id="A0A542UJ44"/>
<dbReference type="PANTHER" id="PTHR35526:SF3">
    <property type="entry name" value="ANTI-SIGMA-F FACTOR RSBW"/>
    <property type="match status" value="1"/>
</dbReference>
<accession>A0A542UJ44</accession>
<dbReference type="Proteomes" id="UP000318103">
    <property type="component" value="Unassembled WGS sequence"/>
</dbReference>
<dbReference type="RefSeq" id="WP_055705414.1">
    <property type="nucleotide sequence ID" value="NZ_JBPJFI010000001.1"/>
</dbReference>
<protein>
    <submittedName>
        <fullName evidence="3">Anti-sigma regulatory factor (Ser/Thr protein kinase)</fullName>
    </submittedName>
</protein>
<dbReference type="EMBL" id="VFNX01000001">
    <property type="protein sequence ID" value="TQK99100.1"/>
    <property type="molecule type" value="Genomic_DNA"/>
</dbReference>
<feature type="domain" description="Histidine kinase/HSP90-like ATPase" evidence="2">
    <location>
        <begin position="40"/>
        <end position="137"/>
    </location>
</feature>
<dbReference type="InterPro" id="IPR050267">
    <property type="entry name" value="Anti-sigma-factor_SerPK"/>
</dbReference>
<dbReference type="GO" id="GO:0004674">
    <property type="term" value="F:protein serine/threonine kinase activity"/>
    <property type="evidence" value="ECO:0007669"/>
    <property type="project" value="UniProtKB-KW"/>
</dbReference>
<dbReference type="PANTHER" id="PTHR35526">
    <property type="entry name" value="ANTI-SIGMA-F FACTOR RSBW-RELATED"/>
    <property type="match status" value="1"/>
</dbReference>
<organism evidence="3 4">
    <name type="scientific">Streptomyces puniciscabiei</name>
    <dbReference type="NCBI Taxonomy" id="164348"/>
    <lineage>
        <taxon>Bacteria</taxon>
        <taxon>Bacillati</taxon>
        <taxon>Actinomycetota</taxon>
        <taxon>Actinomycetes</taxon>
        <taxon>Kitasatosporales</taxon>
        <taxon>Streptomycetaceae</taxon>
        <taxon>Streptomyces</taxon>
    </lineage>
</organism>
<dbReference type="InterPro" id="IPR036890">
    <property type="entry name" value="HATPase_C_sf"/>
</dbReference>
<dbReference type="CDD" id="cd16936">
    <property type="entry name" value="HATPase_RsbW-like"/>
    <property type="match status" value="1"/>
</dbReference>